<dbReference type="GO" id="GO:0004045">
    <property type="term" value="F:peptidyl-tRNA hydrolase activity"/>
    <property type="evidence" value="ECO:0007669"/>
    <property type="project" value="UniProtKB-EC"/>
</dbReference>
<dbReference type="Proteomes" id="UP000680714">
    <property type="component" value="Unassembled WGS sequence"/>
</dbReference>
<name>A0ABS5I9C3_9PROT</name>
<feature type="domain" description="Prokaryotic-type class I peptide chain release factors" evidence="2">
    <location>
        <begin position="21"/>
        <end position="37"/>
    </location>
</feature>
<reference evidence="3 4" key="1">
    <citation type="submission" date="2021-04" db="EMBL/GenBank/DDBJ databases">
        <title>Magnetospirillum sulfuroxidans sp. nov., a facultative chemolithoautotrophic sulfur-oxidizing alphaproteobacterium isolated from freshwater sediment and proposals for Paramagetospirillum gen. nov., and Magnetospirillaceae fam. nov.</title>
        <authorList>
            <person name="Koziaeva V."/>
            <person name="Geelhoed J.S."/>
            <person name="Sorokin D.Y."/>
            <person name="Grouzdev D.S."/>
        </authorList>
    </citation>
    <scope>NUCLEOTIDE SEQUENCE [LARGE SCALE GENOMIC DNA]</scope>
    <source>
        <strain evidence="3 4">J10</strain>
    </source>
</reference>
<dbReference type="PROSITE" id="PS00745">
    <property type="entry name" value="RF_PROK_I"/>
    <property type="match status" value="1"/>
</dbReference>
<evidence type="ECO:0000259" key="2">
    <source>
        <dbReference type="PROSITE" id="PS00745"/>
    </source>
</evidence>
<dbReference type="Gene3D" id="3.30.160.20">
    <property type="match status" value="1"/>
</dbReference>
<dbReference type="InterPro" id="IPR000352">
    <property type="entry name" value="Pep_chain_release_fac_I"/>
</dbReference>
<dbReference type="EMBL" id="JAGTUF010000002">
    <property type="protein sequence ID" value="MBR9971036.1"/>
    <property type="molecule type" value="Genomic_DNA"/>
</dbReference>
<dbReference type="NCBIfam" id="NF006718">
    <property type="entry name" value="PRK09256.1"/>
    <property type="match status" value="1"/>
</dbReference>
<accession>A0ABS5I9C3</accession>
<dbReference type="SUPFAM" id="SSF110916">
    <property type="entry name" value="Peptidyl-tRNA hydrolase domain-like"/>
    <property type="match status" value="1"/>
</dbReference>
<evidence type="ECO:0000256" key="1">
    <source>
        <dbReference type="SAM" id="MobiDB-lite"/>
    </source>
</evidence>
<protein>
    <submittedName>
        <fullName evidence="3">Aminoacyl-tRNA hydrolase</fullName>
        <ecNumber evidence="3">3.1.1.29</ecNumber>
    </submittedName>
</protein>
<dbReference type="PANTHER" id="PTHR47814">
    <property type="entry name" value="PEPTIDYL-TRNA HYDROLASE ARFB"/>
    <property type="match status" value="1"/>
</dbReference>
<keyword evidence="4" id="KW-1185">Reference proteome</keyword>
<dbReference type="EC" id="3.1.1.29" evidence="3"/>
<comment type="caution">
    <text evidence="3">The sequence shown here is derived from an EMBL/GenBank/DDBJ whole genome shotgun (WGS) entry which is preliminary data.</text>
</comment>
<gene>
    <name evidence="3" type="primary">arfB</name>
    <name evidence="3" type="ORF">KEC16_04845</name>
</gene>
<evidence type="ECO:0000313" key="3">
    <source>
        <dbReference type="EMBL" id="MBR9971036.1"/>
    </source>
</evidence>
<proteinExistence type="predicted"/>
<keyword evidence="3" id="KW-0378">Hydrolase</keyword>
<sequence length="142" mass="15670">MIPITRRLAIDEREIEESFCRASGPGGQNVNKVETAVELRFDLRGSVNLPDDVKARAEKLAGRRLTLDGVLIVTAQEHRSQERNRAEALAKLVDLLREAAKPPPPKRRPTKPTKGSQQRRMDSKTKRGSIKALRGGKPGADG</sequence>
<feature type="region of interest" description="Disordered" evidence="1">
    <location>
        <begin position="97"/>
        <end position="142"/>
    </location>
</feature>
<organism evidence="3 4">
    <name type="scientific">Magnetospirillum sulfuroxidans</name>
    <dbReference type="NCBI Taxonomy" id="611300"/>
    <lineage>
        <taxon>Bacteria</taxon>
        <taxon>Pseudomonadati</taxon>
        <taxon>Pseudomonadota</taxon>
        <taxon>Alphaproteobacteria</taxon>
        <taxon>Rhodospirillales</taxon>
        <taxon>Rhodospirillaceae</taxon>
        <taxon>Magnetospirillum</taxon>
    </lineage>
</organism>
<dbReference type="PANTHER" id="PTHR47814:SF1">
    <property type="entry name" value="PEPTIDYL-TRNA HYDROLASE ARFB"/>
    <property type="match status" value="1"/>
</dbReference>
<dbReference type="RefSeq" id="WP_211546544.1">
    <property type="nucleotide sequence ID" value="NZ_JAGTUF010000002.1"/>
</dbReference>
<evidence type="ECO:0000313" key="4">
    <source>
        <dbReference type="Proteomes" id="UP000680714"/>
    </source>
</evidence>
<dbReference type="Pfam" id="PF00472">
    <property type="entry name" value="RF-1"/>
    <property type="match status" value="1"/>
</dbReference>